<reference evidence="7" key="5">
    <citation type="submission" date="2020-08" db="EMBL/GenBank/DDBJ databases">
        <title>Complete genome sequence of Sphingobium barthaii strain KK22, a high-molecular-weight polycyclic aromatic hydrocarbon-degrading soil bacterium.</title>
        <authorList>
            <person name="Mori J.F."/>
            <person name="Kanaly R.A."/>
        </authorList>
    </citation>
    <scope>NUCLEOTIDE SEQUENCE [LARGE SCALE GENOMIC DNA]</scope>
    <source>
        <strain evidence="7">KK22</strain>
    </source>
</reference>
<dbReference type="FunFam" id="3.40.50.720:FF:000084">
    <property type="entry name" value="Short-chain dehydrogenase reductase"/>
    <property type="match status" value="1"/>
</dbReference>
<dbReference type="RefSeq" id="WP_025547178.1">
    <property type="nucleotide sequence ID" value="NZ_BATN01000008.1"/>
</dbReference>
<proteinExistence type="inferred from homology"/>
<protein>
    <submittedName>
        <fullName evidence="4">3-oxoacyl-[acyl-carrier protein] reductase</fullName>
        <ecNumber evidence="4">1.1.1.100</ecNumber>
    </submittedName>
    <submittedName>
        <fullName evidence="5">Glucose 1-dehydrogenase</fullName>
        <ecNumber evidence="5">1.1.1.47</ecNumber>
    </submittedName>
</protein>
<comment type="catalytic activity">
    <reaction evidence="3">
        <text>2,5-dichlorocyclohexa-2,5-dien-1,4-diol + NAD(+) = 2,5-dichlorohydroquinone + NADH + H(+)</text>
        <dbReference type="Rhea" id="RHEA:15741"/>
        <dbReference type="ChEBI" id="CHEBI:15378"/>
        <dbReference type="ChEBI" id="CHEBI:27545"/>
        <dbReference type="ChEBI" id="CHEBI:28975"/>
        <dbReference type="ChEBI" id="CHEBI:57540"/>
        <dbReference type="ChEBI" id="CHEBI:57945"/>
    </reaction>
</comment>
<dbReference type="Pfam" id="PF13561">
    <property type="entry name" value="adh_short_C2"/>
    <property type="match status" value="1"/>
</dbReference>
<name>A0A292ZI91_SPHSA</name>
<dbReference type="InterPro" id="IPR036291">
    <property type="entry name" value="NAD(P)-bd_dom_sf"/>
</dbReference>
<dbReference type="PRINTS" id="PR00081">
    <property type="entry name" value="GDHRDH"/>
</dbReference>
<evidence type="ECO:0000256" key="1">
    <source>
        <dbReference type="ARBA" id="ARBA00006484"/>
    </source>
</evidence>
<evidence type="ECO:0000256" key="3">
    <source>
        <dbReference type="ARBA" id="ARBA00051383"/>
    </source>
</evidence>
<dbReference type="SUPFAM" id="SSF51735">
    <property type="entry name" value="NAD(P)-binding Rossmann-fold domains"/>
    <property type="match status" value="1"/>
</dbReference>
<reference evidence="4 6" key="1">
    <citation type="journal article" date="2013" name="Biodegradation">
        <title>Occurrence of 4-tert-butylphenol (4-t-BP) biodegradation in an aquatic sample caused by the presence of Spirodela polyrrhiza and isolation of a 4-t-BP-utilizing bacterium.</title>
        <authorList>
            <person name="Ogata Y."/>
            <person name="Toyama T."/>
            <person name="Yu N."/>
            <person name="Wang X."/>
            <person name="Sei K."/>
            <person name="Ike M."/>
        </authorList>
    </citation>
    <scope>NUCLEOTIDE SEQUENCE [LARGE SCALE GENOMIC DNA]</scope>
    <source>
        <strain evidence="4 6">OMI</strain>
    </source>
</reference>
<gene>
    <name evidence="5" type="ORF">H5V43_00780</name>
    <name evidence="4" type="ORF">SFOMI_3127</name>
</gene>
<dbReference type="PANTHER" id="PTHR42760">
    <property type="entry name" value="SHORT-CHAIN DEHYDROGENASES/REDUCTASES FAMILY MEMBER"/>
    <property type="match status" value="1"/>
</dbReference>
<dbReference type="EC" id="1.1.1.47" evidence="5"/>
<dbReference type="NCBIfam" id="NF005559">
    <property type="entry name" value="PRK07231.1"/>
    <property type="match status" value="1"/>
</dbReference>
<dbReference type="InterPro" id="IPR002347">
    <property type="entry name" value="SDR_fam"/>
</dbReference>
<reference evidence="5" key="6">
    <citation type="journal article" date="2021" name="Microbiol. Resour. Announc.">
        <title>Complete Genome Sequence of Sphingobium barthaii KK22, a High-Molecular-Weight Polycyclic Aromatic Hydrocarbon-Degrading Soil Bacterium.</title>
        <authorList>
            <person name="Mori J.F."/>
            <person name="Kanaly R.A."/>
        </authorList>
    </citation>
    <scope>NUCLEOTIDE SEQUENCE</scope>
    <source>
        <strain evidence="5">KK22</strain>
    </source>
</reference>
<dbReference type="EC" id="1.1.1.100" evidence="4"/>
<dbReference type="KEGG" id="sbar:H5V43_00780"/>
<reference evidence="4" key="3">
    <citation type="submission" date="2017-10" db="EMBL/GenBank/DDBJ databases">
        <title>Bioaugmenting a lab-scale membrane bioreactor with Sphingobium fuliginis OMI to degrade 4-tert-butylphenol.</title>
        <authorList>
            <person name="Takada K."/>
            <person name="Shiba T."/>
            <person name="Soda S."/>
            <person name="Inoue D."/>
            <person name="Miyake M."/>
            <person name="Eguchi M."/>
            <person name="Ike M."/>
        </authorList>
    </citation>
    <scope>NUCLEOTIDE SEQUENCE</scope>
    <source>
        <strain evidence="4">OMI</strain>
    </source>
</reference>
<reference evidence="4" key="4">
    <citation type="submission" date="2017-10" db="EMBL/GenBank/DDBJ databases">
        <authorList>
            <person name="Banno H."/>
            <person name="Chua N.-H."/>
        </authorList>
    </citation>
    <scope>NUCLEOTIDE SEQUENCE</scope>
    <source>
        <strain evidence="4">OMI</strain>
    </source>
</reference>
<dbReference type="Proteomes" id="UP000221538">
    <property type="component" value="Unassembled WGS sequence"/>
</dbReference>
<dbReference type="EMBL" id="BEWI01000032">
    <property type="protein sequence ID" value="GAY22570.1"/>
    <property type="molecule type" value="Genomic_DNA"/>
</dbReference>
<dbReference type="PRINTS" id="PR00080">
    <property type="entry name" value="SDRFAMILY"/>
</dbReference>
<dbReference type="Gene3D" id="3.40.50.720">
    <property type="entry name" value="NAD(P)-binding Rossmann-like Domain"/>
    <property type="match status" value="1"/>
</dbReference>
<evidence type="ECO:0000313" key="7">
    <source>
        <dbReference type="Proteomes" id="UP000593663"/>
    </source>
</evidence>
<dbReference type="AlphaFoldDB" id="A0A292ZI91"/>
<evidence type="ECO:0000313" key="6">
    <source>
        <dbReference type="Proteomes" id="UP000221538"/>
    </source>
</evidence>
<dbReference type="GO" id="GO:0004316">
    <property type="term" value="F:3-oxoacyl-[acyl-carrier-protein] reductase (NADPH) activity"/>
    <property type="evidence" value="ECO:0007669"/>
    <property type="project" value="UniProtKB-EC"/>
</dbReference>
<dbReference type="Proteomes" id="UP000593663">
    <property type="component" value="Chromosome 1"/>
</dbReference>
<evidence type="ECO:0000313" key="4">
    <source>
        <dbReference type="EMBL" id="GAY22570.1"/>
    </source>
</evidence>
<accession>A0A292ZI91</accession>
<comment type="similarity">
    <text evidence="1">Belongs to the short-chain dehydrogenases/reductases (SDR) family.</text>
</comment>
<dbReference type="PANTHER" id="PTHR42760:SF115">
    <property type="entry name" value="3-OXOACYL-[ACYL-CARRIER-PROTEIN] REDUCTASE FABG"/>
    <property type="match status" value="1"/>
</dbReference>
<reference evidence="4 6" key="2">
    <citation type="journal article" date="2013" name="Environ. Sci. Technol.">
        <title>The 4-tert-butylphenol-utilizing bacterium Sphingobium fuliginis OMI can degrade bisphenols via phenolic ring hydroxylation and meta-cleavage pathway.</title>
        <authorList>
            <person name="Ogata Y."/>
            <person name="Goda S."/>
            <person name="Toyama T."/>
            <person name="Sei K."/>
            <person name="Ike M."/>
        </authorList>
    </citation>
    <scope>NUCLEOTIDE SEQUENCE [LARGE SCALE GENOMIC DNA]</scope>
    <source>
        <strain evidence="4 6">OMI</strain>
    </source>
</reference>
<evidence type="ECO:0000313" key="5">
    <source>
        <dbReference type="EMBL" id="QOT71749.1"/>
    </source>
</evidence>
<organism evidence="4 6">
    <name type="scientific">Sphingobium fuliginis (strain ATCC 27551)</name>
    <dbReference type="NCBI Taxonomy" id="336203"/>
    <lineage>
        <taxon>Bacteria</taxon>
        <taxon>Pseudomonadati</taxon>
        <taxon>Pseudomonadota</taxon>
        <taxon>Alphaproteobacteria</taxon>
        <taxon>Sphingomonadales</taxon>
        <taxon>Sphingomonadaceae</taxon>
        <taxon>Sphingobium</taxon>
    </lineage>
</organism>
<keyword evidence="2 4" id="KW-0560">Oxidoreductase</keyword>
<evidence type="ECO:0000256" key="2">
    <source>
        <dbReference type="ARBA" id="ARBA00023002"/>
    </source>
</evidence>
<sequence>MYLERFRLDGRRALVTGGGRGIGAEIARALAEAGAEVVIVDIDGETAEQTASALVAAGRLAHHRQADLTQADRVEALAEDVGPIDILVNNAGIVLVMDPLETTAAAWKRTMEVNVDAVFYCSQAFGRRMVERGAGSIVNIGSLAGFGGLRPQNPLPYCTSKGAVHTLTKSLAVAFAPHNVRVNAVAPSYIAAPMTDPAEIGGEVRAWAEVWMDMTPMGRFGKQEEVAAAVLFLASDAASYCTGAIVPVDGGYGSV</sequence>
<dbReference type="GO" id="GO:0047936">
    <property type="term" value="F:glucose 1-dehydrogenase [NAD(P)+] activity"/>
    <property type="evidence" value="ECO:0007669"/>
    <property type="project" value="UniProtKB-EC"/>
</dbReference>
<dbReference type="EMBL" id="CP060035">
    <property type="protein sequence ID" value="QOT71749.1"/>
    <property type="molecule type" value="Genomic_DNA"/>
</dbReference>